<dbReference type="RefSeq" id="WP_153019317.1">
    <property type="nucleotide sequence ID" value="NZ_LVLH01000014.1"/>
</dbReference>
<sequence length="607" mass="70412">MKKELKYTLLTLGTIGVSTAIVSSTIAIIDKKRNIKVEENEQDFFYRNLFTQYDLNEALNQTNNIVDLGKKADINIFYSSYGIQPFFNLVRLAMLIPTETHFIYTKSIPFQSKINSEYFENYLKNEKSLPVVNSENQELINYVNTINQANYNRSKVYALDEWNDTKAYEYCKELVHLNGNKKINLYINSDLYKNEPRFATLTSEFPNLAVIGIEDSNVIAYHAINEWIPRVYDLYLNADGSPKDQNEFPTFLSRDSMYLVTNLFPNIASYFSPINYVEQLQTMHIKNVFAFFNNPADSHKEIKDLIFSQRDRNRKRLMTHWSRIIGLDWETERDIVKNDYELNQKESLIIIGTEFEKDQNLVTYLASKYADNYNIYYKGHPGKNVNATWITNNLSPSRIGNKVKFVNPHTNEETFYTVSENHIIRALETQISSEELTTYHVLNSEGTALLDNGLKFDKWILFDSGSGATRGINNGYNVPQDILEIIDPYLNGKENDLIDTTNSLYNQYIYKIVSNSIASQLINLTLTAEAENKNVEDLNLDDFVLNYNPNKLFFENVELKEIISKKIENNTAKIVIKGQFNPKVFRENVNNQVYEFELVFSKKLTAN</sequence>
<dbReference type="PATRIC" id="fig|29557.3.peg.32"/>
<gene>
    <name evidence="2" type="ORF">MGALLINA_00400</name>
</gene>
<dbReference type="OrthoDB" id="397241at2"/>
<dbReference type="Proteomes" id="UP000076983">
    <property type="component" value="Unassembled WGS sequence"/>
</dbReference>
<accession>A0A168RPM9</accession>
<evidence type="ECO:0000256" key="1">
    <source>
        <dbReference type="SAM" id="Phobius"/>
    </source>
</evidence>
<proteinExistence type="predicted"/>
<dbReference type="EMBL" id="LVLH01000014">
    <property type="protein sequence ID" value="OAB49172.1"/>
    <property type="molecule type" value="Genomic_DNA"/>
</dbReference>
<keyword evidence="3" id="KW-1185">Reference proteome</keyword>
<reference evidence="2 3" key="1">
    <citation type="submission" date="2016-03" db="EMBL/GenBank/DDBJ databases">
        <title>Genome sequence of Mycoplasma gallinarum strain Mgn_IPT.</title>
        <authorList>
            <person name="Yacoub E."/>
            <person name="Sirand-Pugnet P."/>
            <person name="Barre A."/>
            <person name="Maurier F."/>
            <person name="Blanchard A."/>
            <person name="Ben Abdelmoumen B.M."/>
        </authorList>
    </citation>
    <scope>NUCLEOTIDE SEQUENCE [LARGE SCALE GENOMIC DNA]</scope>
    <source>
        <strain evidence="2 3">Mgn_IPT</strain>
    </source>
</reference>
<evidence type="ECO:0000313" key="2">
    <source>
        <dbReference type="EMBL" id="OAB49172.1"/>
    </source>
</evidence>
<evidence type="ECO:0000313" key="3">
    <source>
        <dbReference type="Proteomes" id="UP000076983"/>
    </source>
</evidence>
<keyword evidence="1" id="KW-0472">Membrane</keyword>
<protein>
    <submittedName>
        <fullName evidence="2">Putative hypothetical</fullName>
    </submittedName>
</protein>
<keyword evidence="1" id="KW-0812">Transmembrane</keyword>
<keyword evidence="1" id="KW-1133">Transmembrane helix</keyword>
<comment type="caution">
    <text evidence="2">The sequence shown here is derived from an EMBL/GenBank/DDBJ whole genome shotgun (WGS) entry which is preliminary data.</text>
</comment>
<dbReference type="STRING" id="29557.MGALLINA_00400"/>
<organism evidence="2 3">
    <name type="scientific">Mycoplasmopsis gallinarum</name>
    <dbReference type="NCBI Taxonomy" id="29557"/>
    <lineage>
        <taxon>Bacteria</taxon>
        <taxon>Bacillati</taxon>
        <taxon>Mycoplasmatota</taxon>
        <taxon>Mycoplasmoidales</taxon>
        <taxon>Metamycoplasmataceae</taxon>
        <taxon>Mycoplasmopsis</taxon>
    </lineage>
</organism>
<feature type="transmembrane region" description="Helical" evidence="1">
    <location>
        <begin position="7"/>
        <end position="29"/>
    </location>
</feature>
<dbReference type="AlphaFoldDB" id="A0A168RPM9"/>
<name>A0A168RPM9_9BACT</name>